<feature type="domain" description="Putative Flp pilus-assembly TadG-like N-terminal" evidence="2">
    <location>
        <begin position="9"/>
        <end position="56"/>
    </location>
</feature>
<name>A0A542ZPY3_9ACTN</name>
<keyword evidence="4" id="KW-1185">Reference proteome</keyword>
<dbReference type="Proteomes" id="UP000316196">
    <property type="component" value="Unassembled WGS sequence"/>
</dbReference>
<protein>
    <recommendedName>
        <fullName evidence="2">Putative Flp pilus-assembly TadG-like N-terminal domain-containing protein</fullName>
    </recommendedName>
</protein>
<evidence type="ECO:0000259" key="2">
    <source>
        <dbReference type="Pfam" id="PF13400"/>
    </source>
</evidence>
<keyword evidence="1" id="KW-0472">Membrane</keyword>
<evidence type="ECO:0000313" key="4">
    <source>
        <dbReference type="Proteomes" id="UP000316196"/>
    </source>
</evidence>
<keyword evidence="1" id="KW-1133">Transmembrane helix</keyword>
<dbReference type="RefSeq" id="WP_211345776.1">
    <property type="nucleotide sequence ID" value="NZ_BAAAMD010000003.1"/>
</dbReference>
<sequence>MHATRSEHGGATSTLVAALLPAIVVLTGLVVDGTAQARAQQRVNGIAQGAVRAGGDSLAGARVGSGHTHGDPVVTARAFLAQQDVEGSVSLDDGSLQVEVTETVPTVFLGLIGIDTLPVRGEASVELIIR</sequence>
<dbReference type="EMBL" id="VFOR01000001">
    <property type="protein sequence ID" value="TQL62412.1"/>
    <property type="molecule type" value="Genomic_DNA"/>
</dbReference>
<organism evidence="3 4">
    <name type="scientific">Propioniferax innocua</name>
    <dbReference type="NCBI Taxonomy" id="1753"/>
    <lineage>
        <taxon>Bacteria</taxon>
        <taxon>Bacillati</taxon>
        <taxon>Actinomycetota</taxon>
        <taxon>Actinomycetes</taxon>
        <taxon>Propionibacteriales</taxon>
        <taxon>Propionibacteriaceae</taxon>
        <taxon>Propioniferax</taxon>
    </lineage>
</organism>
<proteinExistence type="predicted"/>
<dbReference type="AlphaFoldDB" id="A0A542ZPY3"/>
<feature type="transmembrane region" description="Helical" evidence="1">
    <location>
        <begin position="12"/>
        <end position="31"/>
    </location>
</feature>
<evidence type="ECO:0000313" key="3">
    <source>
        <dbReference type="EMBL" id="TQL62412.1"/>
    </source>
</evidence>
<dbReference type="Pfam" id="PF13400">
    <property type="entry name" value="Tad"/>
    <property type="match status" value="1"/>
</dbReference>
<gene>
    <name evidence="3" type="ORF">FB460_0187</name>
</gene>
<accession>A0A542ZPY3</accession>
<evidence type="ECO:0000256" key="1">
    <source>
        <dbReference type="SAM" id="Phobius"/>
    </source>
</evidence>
<keyword evidence="1" id="KW-0812">Transmembrane</keyword>
<comment type="caution">
    <text evidence="3">The sequence shown here is derived from an EMBL/GenBank/DDBJ whole genome shotgun (WGS) entry which is preliminary data.</text>
</comment>
<reference evidence="3 4" key="1">
    <citation type="submission" date="2019-06" db="EMBL/GenBank/DDBJ databases">
        <title>Sequencing the genomes of 1000 actinobacteria strains.</title>
        <authorList>
            <person name="Klenk H.-P."/>
        </authorList>
    </citation>
    <scope>NUCLEOTIDE SEQUENCE [LARGE SCALE GENOMIC DNA]</scope>
    <source>
        <strain evidence="3 4">DSM 8251</strain>
    </source>
</reference>
<dbReference type="InterPro" id="IPR028087">
    <property type="entry name" value="Tad_N"/>
</dbReference>